<dbReference type="Gene3D" id="3.40.190.10">
    <property type="entry name" value="Periplasmic binding protein-like II"/>
    <property type="match status" value="1"/>
</dbReference>
<reference evidence="5" key="2">
    <citation type="submission" date="2017-03" db="EMBL/GenBank/DDBJ databases">
        <title>Bacillus sp. V-88(T) DSM27956, whole genome shotgun sequencing project.</title>
        <authorList>
            <person name="Dastager S.G."/>
            <person name="Neurgaonkar P.S."/>
            <person name="Dharne M.S."/>
        </authorList>
    </citation>
    <scope>NUCLEOTIDE SEQUENCE [LARGE SCALE GENOMIC DNA]</scope>
    <source>
        <strain evidence="5">DSM 25145</strain>
    </source>
</reference>
<reference evidence="3 4" key="1">
    <citation type="submission" date="2017-01" db="EMBL/GenBank/DDBJ databases">
        <authorList>
            <person name="Mah S.A."/>
            <person name="Swanson W.J."/>
            <person name="Moy G.W."/>
            <person name="Vacquier V.D."/>
        </authorList>
    </citation>
    <scope>NUCLEOTIDE SEQUENCE [LARGE SCALE GENOMIC DNA]</scope>
    <source>
        <strain evidence="3 4">NIO-1016</strain>
    </source>
</reference>
<reference evidence="2" key="3">
    <citation type="submission" date="2017-03" db="EMBL/GenBank/DDBJ databases">
        <authorList>
            <person name="Dastager S.G."/>
            <person name="Neurgaonkar P.S."/>
            <person name="Dharne M.S."/>
        </authorList>
    </citation>
    <scope>NUCLEOTIDE SEQUENCE</scope>
    <source>
        <strain evidence="2">DSM 25145</strain>
    </source>
</reference>
<dbReference type="Proteomes" id="UP000215545">
    <property type="component" value="Unassembled WGS sequence"/>
</dbReference>
<dbReference type="Proteomes" id="UP000186385">
    <property type="component" value="Unassembled WGS sequence"/>
</dbReference>
<sequence>MRNYRLFLLLAFVWITASGCSQEDDKVNILFFSELSADAERDIRSVIPEEAETVQLAFYPFHHEKLMVELAGKTGDLFLVPQEEVANLIDPVAFTKLTDVAADDSSVDAFKREDPDTGNVHVYAIPISAGTEKPLAAFIPNYSEDKEKALAILKALAN</sequence>
<keyword evidence="1" id="KW-0732">Signal</keyword>
<evidence type="ECO:0000256" key="1">
    <source>
        <dbReference type="SAM" id="SignalP"/>
    </source>
</evidence>
<evidence type="ECO:0008006" key="6">
    <source>
        <dbReference type="Google" id="ProtNLM"/>
    </source>
</evidence>
<organism evidence="3 4">
    <name type="scientific">Domibacillus enclensis</name>
    <dbReference type="NCBI Taxonomy" id="1017273"/>
    <lineage>
        <taxon>Bacteria</taxon>
        <taxon>Bacillati</taxon>
        <taxon>Bacillota</taxon>
        <taxon>Bacilli</taxon>
        <taxon>Bacillales</taxon>
        <taxon>Bacillaceae</taxon>
        <taxon>Domibacillus</taxon>
    </lineage>
</organism>
<dbReference type="PROSITE" id="PS51257">
    <property type="entry name" value="PROKAR_LIPOPROTEIN"/>
    <property type="match status" value="1"/>
</dbReference>
<dbReference type="RefSeq" id="WP_045850702.1">
    <property type="nucleotide sequence ID" value="NZ_FTLX01000002.1"/>
</dbReference>
<name>A0A1N6RTU0_9BACI</name>
<feature type="chain" id="PRO_5039102766" description="Lipoprotein YteS" evidence="1">
    <location>
        <begin position="24"/>
        <end position="158"/>
    </location>
</feature>
<protein>
    <recommendedName>
        <fullName evidence="6">Lipoprotein YteS</fullName>
    </recommendedName>
</protein>
<dbReference type="OrthoDB" id="2943141at2"/>
<evidence type="ECO:0000313" key="4">
    <source>
        <dbReference type="Proteomes" id="UP000186385"/>
    </source>
</evidence>
<accession>A0A1N6RTU0</accession>
<dbReference type="EMBL" id="MWSK01000002">
    <property type="protein sequence ID" value="OXS79137.1"/>
    <property type="molecule type" value="Genomic_DNA"/>
</dbReference>
<dbReference type="AlphaFoldDB" id="A0A1N6RTU0"/>
<evidence type="ECO:0000313" key="3">
    <source>
        <dbReference type="EMBL" id="SIQ32199.1"/>
    </source>
</evidence>
<evidence type="ECO:0000313" key="5">
    <source>
        <dbReference type="Proteomes" id="UP000215545"/>
    </source>
</evidence>
<dbReference type="STRING" id="1017273.SAMN05443094_102215"/>
<keyword evidence="5" id="KW-1185">Reference proteome</keyword>
<dbReference type="EMBL" id="FTLX01000002">
    <property type="protein sequence ID" value="SIQ32199.1"/>
    <property type="molecule type" value="Genomic_DNA"/>
</dbReference>
<proteinExistence type="predicted"/>
<evidence type="ECO:0000313" key="2">
    <source>
        <dbReference type="EMBL" id="OXS79137.1"/>
    </source>
</evidence>
<gene>
    <name evidence="2" type="ORF">B1B05_05010</name>
    <name evidence="3" type="ORF">SAMN05443094_102215</name>
</gene>
<feature type="signal peptide" evidence="1">
    <location>
        <begin position="1"/>
        <end position="23"/>
    </location>
</feature>